<name>A0AB39LWJ0_9ACTN</name>
<organism evidence="2">
    <name type="scientific">Streptomyces sp. R02</name>
    <dbReference type="NCBI Taxonomy" id="3238623"/>
    <lineage>
        <taxon>Bacteria</taxon>
        <taxon>Bacillati</taxon>
        <taxon>Actinomycetota</taxon>
        <taxon>Actinomycetes</taxon>
        <taxon>Kitasatosporales</taxon>
        <taxon>Streptomycetaceae</taxon>
        <taxon>Streptomyces</taxon>
    </lineage>
</organism>
<reference evidence="2" key="1">
    <citation type="submission" date="2024-07" db="EMBL/GenBank/DDBJ databases">
        <authorList>
            <person name="Yu S.T."/>
        </authorList>
    </citation>
    <scope>NUCLEOTIDE SEQUENCE</scope>
    <source>
        <strain evidence="2">R02</strain>
    </source>
</reference>
<keyword evidence="1" id="KW-1133">Transmembrane helix</keyword>
<evidence type="ECO:0000256" key="1">
    <source>
        <dbReference type="SAM" id="Phobius"/>
    </source>
</evidence>
<sequence length="69" mass="7403">MSGSWFLMSGAAVVMLLLTPLVIRLRITSWTVGWLAILLGSISVMALLGLTARLTDTDGRPTLVDDLDS</sequence>
<dbReference type="AlphaFoldDB" id="A0AB39LWJ0"/>
<dbReference type="RefSeq" id="WP_369161371.1">
    <property type="nucleotide sequence ID" value="NZ_CP163429.1"/>
</dbReference>
<proteinExistence type="predicted"/>
<keyword evidence="1" id="KW-0812">Transmembrane</keyword>
<feature type="transmembrane region" description="Helical" evidence="1">
    <location>
        <begin position="32"/>
        <end position="52"/>
    </location>
</feature>
<gene>
    <name evidence="2" type="ORF">AB5J57_32720</name>
</gene>
<accession>A0AB39LWJ0</accession>
<feature type="transmembrane region" description="Helical" evidence="1">
    <location>
        <begin position="6"/>
        <end position="25"/>
    </location>
</feature>
<keyword evidence="1" id="KW-0472">Membrane</keyword>
<evidence type="ECO:0000313" key="2">
    <source>
        <dbReference type="EMBL" id="XDP97979.1"/>
    </source>
</evidence>
<protein>
    <submittedName>
        <fullName evidence="2">Uncharacterized protein</fullName>
    </submittedName>
</protein>
<dbReference type="EMBL" id="CP163429">
    <property type="protein sequence ID" value="XDP97979.1"/>
    <property type="molecule type" value="Genomic_DNA"/>
</dbReference>